<gene>
    <name evidence="1" type="ORF">DAH51_17050</name>
</gene>
<proteinExistence type="predicted"/>
<name>A0A430BRC3_SPHYA</name>
<comment type="caution">
    <text evidence="1">The sequence shown here is derived from an EMBL/GenBank/DDBJ whole genome shotgun (WGS) entry which is preliminary data.</text>
</comment>
<evidence type="ECO:0000313" key="2">
    <source>
        <dbReference type="Proteomes" id="UP000287401"/>
    </source>
</evidence>
<dbReference type="EMBL" id="QRAL01000020">
    <property type="protein sequence ID" value="RSU55259.1"/>
    <property type="molecule type" value="Genomic_DNA"/>
</dbReference>
<organism evidence="1 2">
    <name type="scientific">Sphingobium yanoikuyae</name>
    <name type="common">Sphingomonas yanoikuyae</name>
    <dbReference type="NCBI Taxonomy" id="13690"/>
    <lineage>
        <taxon>Bacteria</taxon>
        <taxon>Pseudomonadati</taxon>
        <taxon>Pseudomonadota</taxon>
        <taxon>Alphaproteobacteria</taxon>
        <taxon>Sphingomonadales</taxon>
        <taxon>Sphingomonadaceae</taxon>
        <taxon>Sphingobium</taxon>
    </lineage>
</organism>
<dbReference type="RefSeq" id="WP_125999052.1">
    <property type="nucleotide sequence ID" value="NZ_QRAL01000020.1"/>
</dbReference>
<evidence type="ECO:0000313" key="1">
    <source>
        <dbReference type="EMBL" id="RSU55259.1"/>
    </source>
</evidence>
<protein>
    <submittedName>
        <fullName evidence="1">Uncharacterized protein</fullName>
    </submittedName>
</protein>
<reference evidence="1 2" key="1">
    <citation type="submission" date="2018-07" db="EMBL/GenBank/DDBJ databases">
        <title>Genomic and Epidemiologic Investigation of an Indolent Hospital Outbreak.</title>
        <authorList>
            <person name="Johnson R.C."/>
            <person name="Deming C."/>
            <person name="Conlan S."/>
            <person name="Zellmer C.J."/>
            <person name="Michelin A.V."/>
            <person name="Lee-Lin S."/>
            <person name="Thomas P.J."/>
            <person name="Park M."/>
            <person name="Weingarten R.A."/>
            <person name="Less J."/>
            <person name="Dekker J.P."/>
            <person name="Frank K.M."/>
            <person name="Musser K.A."/>
            <person name="Mcquiston J.R."/>
            <person name="Henderson D.K."/>
            <person name="Lau A.F."/>
            <person name="Palmore T.N."/>
            <person name="Segre J.A."/>
        </authorList>
    </citation>
    <scope>NUCLEOTIDE SEQUENCE [LARGE SCALE GENOMIC DNA]</scope>
    <source>
        <strain evidence="1 2">SK-NIH.Env6_1116</strain>
    </source>
</reference>
<dbReference type="Proteomes" id="UP000287401">
    <property type="component" value="Unassembled WGS sequence"/>
</dbReference>
<dbReference type="AlphaFoldDB" id="A0A430BRC3"/>
<accession>A0A430BRC3</accession>
<sequence length="111" mass="12654">MRDYGPIIIKAVSGEGVEVGDRSASWFEKWANISTIVAVRAPDDEPDRVTVGIGFRQDRMFIEIDDERHWTEFCAVAHDHFPLVAPFAELREALAEPGMLFLHWERGEAQQ</sequence>